<reference evidence="2 3" key="1">
    <citation type="journal article" date="2019" name="Int. J. Syst. Evol. Microbiol.">
        <title>The Global Catalogue of Microorganisms (GCM) 10K type strain sequencing project: providing services to taxonomists for standard genome sequencing and annotation.</title>
        <authorList>
            <consortium name="The Broad Institute Genomics Platform"/>
            <consortium name="The Broad Institute Genome Sequencing Center for Infectious Disease"/>
            <person name="Wu L."/>
            <person name="Ma J."/>
        </authorList>
    </citation>
    <scope>NUCLEOTIDE SEQUENCE [LARGE SCALE GENOMIC DNA]</scope>
    <source>
        <strain evidence="2 3">CGMCC 1.12237</strain>
    </source>
</reference>
<feature type="region of interest" description="Disordered" evidence="1">
    <location>
        <begin position="55"/>
        <end position="76"/>
    </location>
</feature>
<dbReference type="EMBL" id="JBHSKX010000002">
    <property type="protein sequence ID" value="MFC5368040.1"/>
    <property type="molecule type" value="Genomic_DNA"/>
</dbReference>
<comment type="caution">
    <text evidence="2">The sequence shown here is derived from an EMBL/GenBank/DDBJ whole genome shotgun (WGS) entry which is preliminary data.</text>
</comment>
<evidence type="ECO:0000313" key="2">
    <source>
        <dbReference type="EMBL" id="MFC5368040.1"/>
    </source>
</evidence>
<accession>A0ABD5RDD1</accession>
<name>A0ABD5RDD1_9EURY</name>
<keyword evidence="3" id="KW-1185">Reference proteome</keyword>
<evidence type="ECO:0000256" key="1">
    <source>
        <dbReference type="SAM" id="MobiDB-lite"/>
    </source>
</evidence>
<dbReference type="RefSeq" id="WP_227230277.1">
    <property type="nucleotide sequence ID" value="NZ_JAJCVJ010000002.1"/>
</dbReference>
<feature type="region of interest" description="Disordered" evidence="1">
    <location>
        <begin position="92"/>
        <end position="113"/>
    </location>
</feature>
<gene>
    <name evidence="2" type="ORF">ACFPJ5_13975</name>
</gene>
<dbReference type="AlphaFoldDB" id="A0ABD5RDD1"/>
<evidence type="ECO:0008006" key="4">
    <source>
        <dbReference type="Google" id="ProtNLM"/>
    </source>
</evidence>
<dbReference type="Proteomes" id="UP001596201">
    <property type="component" value="Unassembled WGS sequence"/>
</dbReference>
<protein>
    <recommendedName>
        <fullName evidence="4">DUF2188 domain-containing protein</fullName>
    </recommendedName>
</protein>
<evidence type="ECO:0000313" key="3">
    <source>
        <dbReference type="Proteomes" id="UP001596201"/>
    </source>
</evidence>
<sequence>MSDPYDCRLPAGWTAGQDGDAVAYTNPTGTRRVTITEFSRGLALFWWVDAARRPTQSGDWEPATTGAGESFRDPERAVRAAETVVSRFAEGVGVADSDPESHEVGDEAVADGG</sequence>
<proteinExistence type="predicted"/>
<organism evidence="2 3">
    <name type="scientific">Salinirubrum litoreum</name>
    <dbReference type="NCBI Taxonomy" id="1126234"/>
    <lineage>
        <taxon>Archaea</taxon>
        <taxon>Methanobacteriati</taxon>
        <taxon>Methanobacteriota</taxon>
        <taxon>Stenosarchaea group</taxon>
        <taxon>Halobacteria</taxon>
        <taxon>Halobacteriales</taxon>
        <taxon>Haloferacaceae</taxon>
        <taxon>Salinirubrum</taxon>
    </lineage>
</organism>